<evidence type="ECO:0000313" key="8">
    <source>
        <dbReference type="EMBL" id="KAG8433552.1"/>
    </source>
</evidence>
<keyword evidence="3 6" id="KW-0378">Hydrolase</keyword>
<dbReference type="PROSITE" id="PS50240">
    <property type="entry name" value="TRYPSIN_DOM"/>
    <property type="match status" value="1"/>
</dbReference>
<protein>
    <recommendedName>
        <fullName evidence="7">Peptidase S1 domain-containing protein</fullName>
    </recommendedName>
</protein>
<gene>
    <name evidence="8" type="ORF">GDO86_017741</name>
</gene>
<feature type="domain" description="Peptidase S1" evidence="7">
    <location>
        <begin position="61"/>
        <end position="303"/>
    </location>
</feature>
<dbReference type="PRINTS" id="PR00722">
    <property type="entry name" value="CHYMOTRYPSIN"/>
</dbReference>
<evidence type="ECO:0000256" key="1">
    <source>
        <dbReference type="ARBA" id="ARBA00022670"/>
    </source>
</evidence>
<dbReference type="InterPro" id="IPR001314">
    <property type="entry name" value="Peptidase_S1A"/>
</dbReference>
<dbReference type="InterPro" id="IPR018114">
    <property type="entry name" value="TRYPSIN_HIS"/>
</dbReference>
<accession>A0A8T2INK1</accession>
<evidence type="ECO:0000256" key="3">
    <source>
        <dbReference type="ARBA" id="ARBA00022801"/>
    </source>
</evidence>
<keyword evidence="2" id="KW-0732">Signal</keyword>
<dbReference type="EMBL" id="JAACNH010000009">
    <property type="protein sequence ID" value="KAG8433552.1"/>
    <property type="molecule type" value="Genomic_DNA"/>
</dbReference>
<dbReference type="OrthoDB" id="93664at2759"/>
<dbReference type="InterPro" id="IPR033116">
    <property type="entry name" value="TRYPSIN_SER"/>
</dbReference>
<dbReference type="SUPFAM" id="SSF50494">
    <property type="entry name" value="Trypsin-like serine proteases"/>
    <property type="match status" value="1"/>
</dbReference>
<keyword evidence="1 6" id="KW-0645">Protease</keyword>
<dbReference type="FunFam" id="2.40.10.10:FF:000024">
    <property type="entry name" value="Serine protease 53"/>
    <property type="match status" value="1"/>
</dbReference>
<dbReference type="AlphaFoldDB" id="A0A8T2INK1"/>
<keyword evidence="6" id="KW-0720">Serine protease</keyword>
<dbReference type="GO" id="GO:0006508">
    <property type="term" value="P:proteolysis"/>
    <property type="evidence" value="ECO:0007669"/>
    <property type="project" value="UniProtKB-KW"/>
</dbReference>
<dbReference type="PANTHER" id="PTHR24253:SF159">
    <property type="entry name" value="SERINE PROTEASE 42"/>
    <property type="match status" value="1"/>
</dbReference>
<reference evidence="8" key="1">
    <citation type="thesis" date="2020" institute="ProQuest LLC" country="789 East Eisenhower Parkway, Ann Arbor, MI, USA">
        <title>Comparative Genomics and Chromosome Evolution.</title>
        <authorList>
            <person name="Mudd A.B."/>
        </authorList>
    </citation>
    <scope>NUCLEOTIDE SEQUENCE</scope>
    <source>
        <strain evidence="8">Female2</strain>
        <tissue evidence="8">Blood</tissue>
    </source>
</reference>
<evidence type="ECO:0000313" key="9">
    <source>
        <dbReference type="Proteomes" id="UP000812440"/>
    </source>
</evidence>
<proteinExistence type="predicted"/>
<dbReference type="InterPro" id="IPR001254">
    <property type="entry name" value="Trypsin_dom"/>
</dbReference>
<organism evidence="8 9">
    <name type="scientific">Hymenochirus boettgeri</name>
    <name type="common">Congo dwarf clawed frog</name>
    <dbReference type="NCBI Taxonomy" id="247094"/>
    <lineage>
        <taxon>Eukaryota</taxon>
        <taxon>Metazoa</taxon>
        <taxon>Chordata</taxon>
        <taxon>Craniata</taxon>
        <taxon>Vertebrata</taxon>
        <taxon>Euteleostomi</taxon>
        <taxon>Amphibia</taxon>
        <taxon>Batrachia</taxon>
        <taxon>Anura</taxon>
        <taxon>Pipoidea</taxon>
        <taxon>Pipidae</taxon>
        <taxon>Pipinae</taxon>
        <taxon>Hymenochirus</taxon>
    </lineage>
</organism>
<keyword evidence="4" id="KW-1015">Disulfide bond</keyword>
<dbReference type="PANTHER" id="PTHR24253">
    <property type="entry name" value="TRANSMEMBRANE PROTEASE SERINE"/>
    <property type="match status" value="1"/>
</dbReference>
<evidence type="ECO:0000256" key="5">
    <source>
        <dbReference type="ARBA" id="ARBA00023180"/>
    </source>
</evidence>
<keyword evidence="5" id="KW-0325">Glycoprotein</keyword>
<evidence type="ECO:0000256" key="2">
    <source>
        <dbReference type="ARBA" id="ARBA00022729"/>
    </source>
</evidence>
<dbReference type="CDD" id="cd00190">
    <property type="entry name" value="Tryp_SPc"/>
    <property type="match status" value="1"/>
</dbReference>
<sequence>MDRSHPPRHEENPVPNGFRWSGFIKDGYSHHQRHHVVTPFPVLANNSSLPFCGLPLVSSRIVGGTNAIEGAWPWQISLRYQGYHICGGSLISNQWIMTAAHCFQNSLSPSQYQVRLGAYQLAIISPNEVTLNVLSIIKNSNYSGTPSVGDIALLKLSSPVTYSKYIQPICLSSTSANFTEGMNCWITGWGSINSQARLPYPQTLQQVMTPLIGRSTCDAMYHINSGVSSNVWIIPKDQICSGYAAGQKDSCQGDSGGPLVCQLQGVWYQAGIVSWGEGCALANRPGVYTLAPFYFSWLSSYNATNDGLLKIDNVTITNAATTGNKVTANNF</sequence>
<dbReference type="GO" id="GO:0004252">
    <property type="term" value="F:serine-type endopeptidase activity"/>
    <property type="evidence" value="ECO:0007669"/>
    <property type="project" value="InterPro"/>
</dbReference>
<feature type="non-terminal residue" evidence="8">
    <location>
        <position position="1"/>
    </location>
</feature>
<dbReference type="Pfam" id="PF00089">
    <property type="entry name" value="Trypsin"/>
    <property type="match status" value="1"/>
</dbReference>
<dbReference type="InterPro" id="IPR043504">
    <property type="entry name" value="Peptidase_S1_PA_chymotrypsin"/>
</dbReference>
<dbReference type="InterPro" id="IPR009003">
    <property type="entry name" value="Peptidase_S1_PA"/>
</dbReference>
<dbReference type="SMART" id="SM00020">
    <property type="entry name" value="Tryp_SPc"/>
    <property type="match status" value="1"/>
</dbReference>
<dbReference type="Proteomes" id="UP000812440">
    <property type="component" value="Chromosome 9"/>
</dbReference>
<dbReference type="Gene3D" id="2.40.10.10">
    <property type="entry name" value="Trypsin-like serine proteases"/>
    <property type="match status" value="2"/>
</dbReference>
<comment type="caution">
    <text evidence="8">The sequence shown here is derived from an EMBL/GenBank/DDBJ whole genome shotgun (WGS) entry which is preliminary data.</text>
</comment>
<name>A0A8T2INK1_9PIPI</name>
<evidence type="ECO:0000256" key="4">
    <source>
        <dbReference type="ARBA" id="ARBA00023157"/>
    </source>
</evidence>
<keyword evidence="9" id="KW-1185">Reference proteome</keyword>
<evidence type="ECO:0000259" key="7">
    <source>
        <dbReference type="PROSITE" id="PS50240"/>
    </source>
</evidence>
<evidence type="ECO:0000256" key="6">
    <source>
        <dbReference type="RuleBase" id="RU363034"/>
    </source>
</evidence>
<dbReference type="PROSITE" id="PS00134">
    <property type="entry name" value="TRYPSIN_HIS"/>
    <property type="match status" value="1"/>
</dbReference>
<dbReference type="PROSITE" id="PS00135">
    <property type="entry name" value="TRYPSIN_SER"/>
    <property type="match status" value="1"/>
</dbReference>